<evidence type="ECO:0000259" key="7">
    <source>
        <dbReference type="Pfam" id="PF07980"/>
    </source>
</evidence>
<feature type="signal peptide" evidence="6">
    <location>
        <begin position="1"/>
        <end position="22"/>
    </location>
</feature>
<organism evidence="9 10">
    <name type="scientific">Dysgonomonas capnocytophagoides</name>
    <dbReference type="NCBI Taxonomy" id="45254"/>
    <lineage>
        <taxon>Bacteria</taxon>
        <taxon>Pseudomonadati</taxon>
        <taxon>Bacteroidota</taxon>
        <taxon>Bacteroidia</taxon>
        <taxon>Bacteroidales</taxon>
        <taxon>Dysgonomonadaceae</taxon>
        <taxon>Dysgonomonas</taxon>
    </lineage>
</organism>
<reference evidence="9 10" key="1">
    <citation type="submission" date="2019-03" db="EMBL/GenBank/DDBJ databases">
        <title>San Antonio Military Medical Center submission to MRSN (WRAIR), pending publication.</title>
        <authorList>
            <person name="Blyth D.M."/>
            <person name="Mccarthy S.L."/>
            <person name="Schall S.E."/>
            <person name="Stam J.A."/>
            <person name="Ong A.C."/>
            <person name="Mcgann P.T."/>
        </authorList>
    </citation>
    <scope>NUCLEOTIDE SEQUENCE [LARGE SCALE GENOMIC DNA]</scope>
    <source>
        <strain evidence="9 10">MRSN571793</strain>
    </source>
</reference>
<dbReference type="STRING" id="1121485.GCA_000426485_01655"/>
<evidence type="ECO:0000256" key="4">
    <source>
        <dbReference type="ARBA" id="ARBA00023136"/>
    </source>
</evidence>
<sequence length="488" mass="55296">MKTLVRSLIYIMSVSMVLSLVSCNDFLDKEPEGKVPEQKVDYTNTANMYQPVSGVYAKIRTSGLHWVIWEITTIRDQDVFSGQFNGSDYYNLSIYKYNDSFWGFDELWKQYYNIIKVANSAIETLDLYAANITSDSDMKKYKAYRGEVMFMRAYAYYRLVQAFGAVTILRDNNQLDLSRSTAAAVNKYALEDLQYGIDNMPRIRPNQSEHVGAVTAFSAATLAAKIHLNEGNYAKVEELTDDIIKNGNFSLYPDFYQLFKIPGKLCDESIFEVQCTDFGNGSGDLIDSGEWFVCQGPNNSGSNISGWGDCGIMKSFRDWAYGRGETIRATTSFLLADSTTPDGDYIRAQINPANTDCWNGKAYTPLSQLTPGRTRYGTNNNVRIIRYADVLLMNAEAKVRNGKSGDIPFNEIRKRAKMPELTNVTADQVLDERRMELLCEWGERYNDLVRTGLAATALTGWTKDKQYLPLPFNQYTQIPDLLLDPKNE</sequence>
<dbReference type="GO" id="GO:0009279">
    <property type="term" value="C:cell outer membrane"/>
    <property type="evidence" value="ECO:0007669"/>
    <property type="project" value="UniProtKB-SubCell"/>
</dbReference>
<proteinExistence type="inferred from homology"/>
<evidence type="ECO:0000256" key="1">
    <source>
        <dbReference type="ARBA" id="ARBA00004442"/>
    </source>
</evidence>
<evidence type="ECO:0000256" key="2">
    <source>
        <dbReference type="ARBA" id="ARBA00006275"/>
    </source>
</evidence>
<evidence type="ECO:0000259" key="8">
    <source>
        <dbReference type="Pfam" id="PF14322"/>
    </source>
</evidence>
<dbReference type="InterPro" id="IPR033985">
    <property type="entry name" value="SusD-like_N"/>
</dbReference>
<evidence type="ECO:0000313" key="10">
    <source>
        <dbReference type="Proteomes" id="UP000297861"/>
    </source>
</evidence>
<comment type="caution">
    <text evidence="9">The sequence shown here is derived from an EMBL/GenBank/DDBJ whole genome shotgun (WGS) entry which is preliminary data.</text>
</comment>
<dbReference type="OrthoDB" id="617686at2"/>
<feature type="domain" description="RagB/SusD" evidence="7">
    <location>
        <begin position="339"/>
        <end position="456"/>
    </location>
</feature>
<dbReference type="PROSITE" id="PS51257">
    <property type="entry name" value="PROKAR_LIPOPROTEIN"/>
    <property type="match status" value="1"/>
</dbReference>
<dbReference type="InterPro" id="IPR012944">
    <property type="entry name" value="SusD_RagB_dom"/>
</dbReference>
<dbReference type="InterPro" id="IPR011990">
    <property type="entry name" value="TPR-like_helical_dom_sf"/>
</dbReference>
<feature type="chain" id="PRO_5021424371" evidence="6">
    <location>
        <begin position="23"/>
        <end position="488"/>
    </location>
</feature>
<protein>
    <submittedName>
        <fullName evidence="9">RagB/SusD family nutrient uptake outer membrane protein</fullName>
    </submittedName>
</protein>
<keyword evidence="10" id="KW-1185">Reference proteome</keyword>
<evidence type="ECO:0000256" key="5">
    <source>
        <dbReference type="ARBA" id="ARBA00023237"/>
    </source>
</evidence>
<keyword evidence="3 6" id="KW-0732">Signal</keyword>
<name>A0A4Y8KXH8_9BACT</name>
<accession>A0A4Y8KXH8</accession>
<feature type="domain" description="SusD-like N-terminal" evidence="8">
    <location>
        <begin position="25"/>
        <end position="227"/>
    </location>
</feature>
<evidence type="ECO:0000256" key="3">
    <source>
        <dbReference type="ARBA" id="ARBA00022729"/>
    </source>
</evidence>
<dbReference type="EMBL" id="SOML01000010">
    <property type="protein sequence ID" value="TFD94777.1"/>
    <property type="molecule type" value="Genomic_DNA"/>
</dbReference>
<dbReference type="Proteomes" id="UP000297861">
    <property type="component" value="Unassembled WGS sequence"/>
</dbReference>
<dbReference type="Gene3D" id="1.25.40.390">
    <property type="match status" value="1"/>
</dbReference>
<dbReference type="RefSeq" id="WP_026625653.1">
    <property type="nucleotide sequence ID" value="NZ_JAWZLG010000074.1"/>
</dbReference>
<gene>
    <name evidence="9" type="ORF">E2605_14960</name>
</gene>
<comment type="similarity">
    <text evidence="2">Belongs to the SusD family.</text>
</comment>
<comment type="subcellular location">
    <subcellularLocation>
        <location evidence="1">Cell outer membrane</location>
    </subcellularLocation>
</comment>
<dbReference type="Pfam" id="PF14322">
    <property type="entry name" value="SusD-like_3"/>
    <property type="match status" value="1"/>
</dbReference>
<evidence type="ECO:0000256" key="6">
    <source>
        <dbReference type="SAM" id="SignalP"/>
    </source>
</evidence>
<keyword evidence="5" id="KW-0998">Cell outer membrane</keyword>
<evidence type="ECO:0000313" key="9">
    <source>
        <dbReference type="EMBL" id="TFD94777.1"/>
    </source>
</evidence>
<dbReference type="AlphaFoldDB" id="A0A4Y8KXH8"/>
<dbReference type="Pfam" id="PF07980">
    <property type="entry name" value="SusD_RagB"/>
    <property type="match status" value="1"/>
</dbReference>
<dbReference type="SUPFAM" id="SSF48452">
    <property type="entry name" value="TPR-like"/>
    <property type="match status" value="1"/>
</dbReference>
<keyword evidence="4" id="KW-0472">Membrane</keyword>